<dbReference type="SUPFAM" id="SSF56801">
    <property type="entry name" value="Acetyl-CoA synthetase-like"/>
    <property type="match status" value="1"/>
</dbReference>
<feature type="domain" description="AMP-dependent synthetase/ligase" evidence="1">
    <location>
        <begin position="13"/>
        <end position="390"/>
    </location>
</feature>
<dbReference type="PANTHER" id="PTHR43767">
    <property type="entry name" value="LONG-CHAIN-FATTY-ACID--COA LIGASE"/>
    <property type="match status" value="1"/>
</dbReference>
<dbReference type="InterPro" id="IPR020845">
    <property type="entry name" value="AMP-binding_CS"/>
</dbReference>
<evidence type="ECO:0000313" key="2">
    <source>
        <dbReference type="EMBL" id="BDD87266.1"/>
    </source>
</evidence>
<proteinExistence type="predicted"/>
<dbReference type="EMBL" id="AP025516">
    <property type="protein sequence ID" value="BDD87266.1"/>
    <property type="molecule type" value="Genomic_DNA"/>
</dbReference>
<evidence type="ECO:0000259" key="1">
    <source>
        <dbReference type="Pfam" id="PF00501"/>
    </source>
</evidence>
<sequence length="542" mass="59871">MISNIADTLSMVAAEHGPRTGIIEARTGRSLSFQELDLQSRRYASYLANNGIGHGQRVMLMVKPSADFICLTFALFRLGAPVILIDPGMGYRNVLRCIETVRPDHLIGIPAAVFLSRLFRQPFRSVRRRFSVGSLLNRRTGGMIAAAARHDSTDFPVFLPDEQSLAAIIFTTGSTGPPKGVRFEHAIFAAQLRHIRSYYRIGAEDRDQPGFPLFALFSTALGATAVIPDMDPSRPAQVNPEVFVDSINRFQVTYSFGSPAIWNVVSRYCLQHNRACPSLRKVLMAGAPVSGELIERVYRMLGDHAEVHTPYGATESLPIVSMEGREILEQTWTQTQNGAGACVGRPLPGISLKIIAPADQPFTGLSQCTELPRNQIGEIIVRGDVVTRAYDHNEAETIYSKIPDGAGFWHRMGDVGYLDDQDRLWFCGRKAHRVHTAASILHTIPCEAIINTHPGVFRSALVGIDAGAGEIPAIVIEREKTCHRDPEEVLSEVRTLAHAHPLTASIRYFFIHPGFPVDIRHNAKIFREKLKVWANSRAGGQP</sequence>
<dbReference type="Proteomes" id="UP000830055">
    <property type="component" value="Chromosome"/>
</dbReference>
<dbReference type="InterPro" id="IPR050237">
    <property type="entry name" value="ATP-dep_AMP-bd_enzyme"/>
</dbReference>
<dbReference type="InterPro" id="IPR042099">
    <property type="entry name" value="ANL_N_sf"/>
</dbReference>
<dbReference type="NCBIfam" id="NF006754">
    <property type="entry name" value="PRK09274.1"/>
    <property type="match status" value="1"/>
</dbReference>
<dbReference type="InterPro" id="IPR000873">
    <property type="entry name" value="AMP-dep_synth/lig_dom"/>
</dbReference>
<reference evidence="2 3" key="1">
    <citation type="submission" date="2022-01" db="EMBL/GenBank/DDBJ databases">
        <title>Desulfofustis limnae sp. nov., a novel mesophilic sulfate-reducing bacterium isolated from marsh soil.</title>
        <authorList>
            <person name="Watanabe M."/>
            <person name="Takahashi A."/>
            <person name="Kojima H."/>
            <person name="Fukui M."/>
        </authorList>
    </citation>
    <scope>NUCLEOTIDE SEQUENCE [LARGE SCALE GENOMIC DNA]</scope>
    <source>
        <strain evidence="2 3">PPLL</strain>
    </source>
</reference>
<dbReference type="Pfam" id="PF00501">
    <property type="entry name" value="AMP-binding"/>
    <property type="match status" value="1"/>
</dbReference>
<dbReference type="PROSITE" id="PS00455">
    <property type="entry name" value="AMP_BINDING"/>
    <property type="match status" value="1"/>
</dbReference>
<evidence type="ECO:0000313" key="3">
    <source>
        <dbReference type="Proteomes" id="UP000830055"/>
    </source>
</evidence>
<dbReference type="PANTHER" id="PTHR43767:SF1">
    <property type="entry name" value="NONRIBOSOMAL PEPTIDE SYNTHASE PES1 (EUROFUNG)-RELATED"/>
    <property type="match status" value="1"/>
</dbReference>
<dbReference type="Gene3D" id="3.40.50.12780">
    <property type="entry name" value="N-terminal domain of ligase-like"/>
    <property type="match status" value="1"/>
</dbReference>
<organism evidence="2 3">
    <name type="scientific">Desulfofustis limnaeus</name>
    <dbReference type="NCBI Taxonomy" id="2740163"/>
    <lineage>
        <taxon>Bacteria</taxon>
        <taxon>Pseudomonadati</taxon>
        <taxon>Thermodesulfobacteriota</taxon>
        <taxon>Desulfobulbia</taxon>
        <taxon>Desulfobulbales</taxon>
        <taxon>Desulfocapsaceae</taxon>
        <taxon>Desulfofustis</taxon>
    </lineage>
</organism>
<name>A0ABM7W8M2_9BACT</name>
<protein>
    <submittedName>
        <fullName evidence="2">Peptide synthase</fullName>
    </submittedName>
</protein>
<keyword evidence="3" id="KW-1185">Reference proteome</keyword>
<dbReference type="RefSeq" id="WP_284154302.1">
    <property type="nucleotide sequence ID" value="NZ_AP025516.1"/>
</dbReference>
<gene>
    <name evidence="2" type="ORF">DPPLL_16310</name>
</gene>
<accession>A0ABM7W8M2</accession>